<evidence type="ECO:0000259" key="1">
    <source>
        <dbReference type="PROSITE" id="PS51819"/>
    </source>
</evidence>
<evidence type="ECO:0000313" key="3">
    <source>
        <dbReference type="Proteomes" id="UP000664167"/>
    </source>
</evidence>
<dbReference type="InterPro" id="IPR029068">
    <property type="entry name" value="Glyas_Bleomycin-R_OHBP_Dase"/>
</dbReference>
<protein>
    <submittedName>
        <fullName evidence="2">VOC family protein</fullName>
    </submittedName>
</protein>
<proteinExistence type="predicted"/>
<dbReference type="Proteomes" id="UP000664167">
    <property type="component" value="Unassembled WGS sequence"/>
</dbReference>
<reference evidence="2" key="1">
    <citation type="submission" date="2021-03" db="EMBL/GenBank/DDBJ databases">
        <title>Streptomyces poriferae sp. nov., a novel marine sponge-derived Actinobacteria species with anti-MRSA activity.</title>
        <authorList>
            <person name="Sandoval-Powers M."/>
            <person name="Kralova S."/>
            <person name="Nguyen G.-S."/>
            <person name="Fawwal D."/>
            <person name="Degnes K."/>
            <person name="Klinkenberg G."/>
            <person name="Sletta H."/>
            <person name="Wentzel A."/>
            <person name="Liles M.R."/>
        </authorList>
    </citation>
    <scope>NUCLEOTIDE SEQUENCE</scope>
    <source>
        <strain evidence="2">DSM 41794</strain>
    </source>
</reference>
<dbReference type="Gene3D" id="3.10.180.10">
    <property type="entry name" value="2,3-Dihydroxybiphenyl 1,2-Dioxygenase, domain 1"/>
    <property type="match status" value="2"/>
</dbReference>
<comment type="caution">
    <text evidence="2">The sequence shown here is derived from an EMBL/GenBank/DDBJ whole genome shotgun (WGS) entry which is preliminary data.</text>
</comment>
<dbReference type="EMBL" id="JAFLRJ010000328">
    <property type="protein sequence ID" value="MBO0515796.1"/>
    <property type="molecule type" value="Genomic_DNA"/>
</dbReference>
<dbReference type="CDD" id="cd07247">
    <property type="entry name" value="SgaA_N_like"/>
    <property type="match status" value="2"/>
</dbReference>
<name>A0A939FAS6_9ACTN</name>
<sequence>MLSTRFVTGSPNWIDLATPSTEEAVAFYGGLLGWTFVPGPPEFGGYGSFTSDGKEIGGAMGGITEVQPFWSVYFQTADIDSTVKAVEGAGGSLAMGPDDVGTLGRMAGFQDPAGARFSSWQLRDHQGMAVVNEPGTFCWAELYTPDVPAAAAFYHAVYGWETEAVPYPGGTYTMASLAGGGQDTSFGGLIPIELDPAAAAAGSHWLPYFEVADTDEAVTAARRLGGSVSLEPVSVEGVGRYAKLTDPHGARFAVIKSDVG</sequence>
<dbReference type="RefSeq" id="WP_206966936.1">
    <property type="nucleotide sequence ID" value="NZ_BAAAJJ010000004.1"/>
</dbReference>
<evidence type="ECO:0000313" key="2">
    <source>
        <dbReference type="EMBL" id="MBO0515796.1"/>
    </source>
</evidence>
<accession>A0A939FAS6</accession>
<feature type="domain" description="VOC" evidence="1">
    <location>
        <begin position="10"/>
        <end position="122"/>
    </location>
</feature>
<dbReference type="PANTHER" id="PTHR33993:SF14">
    <property type="entry name" value="GB|AAF24581.1"/>
    <property type="match status" value="1"/>
</dbReference>
<dbReference type="PROSITE" id="PS51819">
    <property type="entry name" value="VOC"/>
    <property type="match status" value="2"/>
</dbReference>
<gene>
    <name evidence="2" type="ORF">J0695_29015</name>
</gene>
<feature type="domain" description="VOC" evidence="1">
    <location>
        <begin position="136"/>
        <end position="257"/>
    </location>
</feature>
<dbReference type="SUPFAM" id="SSF54593">
    <property type="entry name" value="Glyoxalase/Bleomycin resistance protein/Dihydroxybiphenyl dioxygenase"/>
    <property type="match status" value="2"/>
</dbReference>
<dbReference type="AlphaFoldDB" id="A0A939FAS6"/>
<dbReference type="InterPro" id="IPR052164">
    <property type="entry name" value="Anthracycline_SecMetBiosynth"/>
</dbReference>
<keyword evidence="3" id="KW-1185">Reference proteome</keyword>
<dbReference type="Pfam" id="PF00903">
    <property type="entry name" value="Glyoxalase"/>
    <property type="match status" value="2"/>
</dbReference>
<dbReference type="PANTHER" id="PTHR33993">
    <property type="entry name" value="GLYOXALASE-RELATED"/>
    <property type="match status" value="1"/>
</dbReference>
<dbReference type="InterPro" id="IPR004360">
    <property type="entry name" value="Glyas_Fos-R_dOase_dom"/>
</dbReference>
<dbReference type="InterPro" id="IPR037523">
    <property type="entry name" value="VOC_core"/>
</dbReference>
<organism evidence="2 3">
    <name type="scientific">Streptomyces beijiangensis</name>
    <dbReference type="NCBI Taxonomy" id="163361"/>
    <lineage>
        <taxon>Bacteria</taxon>
        <taxon>Bacillati</taxon>
        <taxon>Actinomycetota</taxon>
        <taxon>Actinomycetes</taxon>
        <taxon>Kitasatosporales</taxon>
        <taxon>Streptomycetaceae</taxon>
        <taxon>Streptomyces</taxon>
    </lineage>
</organism>